<dbReference type="PANTHER" id="PTHR46630">
    <property type="entry name" value="TETRATRICOPEPTIDE REPEAT PROTEIN 29"/>
    <property type="match status" value="1"/>
</dbReference>
<evidence type="ECO:0008006" key="8">
    <source>
        <dbReference type="Google" id="ProtNLM"/>
    </source>
</evidence>
<accession>D8P7J4</accession>
<organism evidence="6 7">
    <name type="scientific">Nitrospira defluvii</name>
    <dbReference type="NCBI Taxonomy" id="330214"/>
    <lineage>
        <taxon>Bacteria</taxon>
        <taxon>Pseudomonadati</taxon>
        <taxon>Nitrospirota</taxon>
        <taxon>Nitrospiria</taxon>
        <taxon>Nitrospirales</taxon>
        <taxon>Nitrospiraceae</taxon>
        <taxon>Nitrospira</taxon>
    </lineage>
</organism>
<gene>
    <name evidence="6" type="ORF">NIDE3662</name>
</gene>
<comment type="subcellular location">
    <subcellularLocation>
        <location evidence="1">Cytoplasm</location>
    </subcellularLocation>
</comment>
<dbReference type="InterPro" id="IPR011990">
    <property type="entry name" value="TPR-like_helical_dom_sf"/>
</dbReference>
<dbReference type="SMART" id="SM00028">
    <property type="entry name" value="TPR"/>
    <property type="match status" value="5"/>
</dbReference>
<dbReference type="InterPro" id="IPR019734">
    <property type="entry name" value="TPR_rpt"/>
</dbReference>
<dbReference type="SUPFAM" id="SSF48452">
    <property type="entry name" value="TPR-like"/>
    <property type="match status" value="2"/>
</dbReference>
<keyword evidence="7" id="KW-1185">Reference proteome</keyword>
<keyword evidence="3" id="KW-0677">Repeat</keyword>
<reference evidence="6 7" key="1">
    <citation type="journal article" date="2010" name="Proc. Natl. Acad. Sci. U.S.A.">
        <title>A Nitrospira metagenome illuminates the physiology and evolution of globally important nitrite-oxidizing bacteria.</title>
        <authorList>
            <person name="Lucker S."/>
            <person name="Wagner M."/>
            <person name="Maixner F."/>
            <person name="Pelletier E."/>
            <person name="Koch H."/>
            <person name="Vacherie B."/>
            <person name="Rattei T."/>
            <person name="Sinninghe Damste J."/>
            <person name="Spieck E."/>
            <person name="Le Paslier D."/>
            <person name="Daims H."/>
        </authorList>
    </citation>
    <scope>NUCLEOTIDE SEQUENCE [LARGE SCALE GENOMIC DNA]</scope>
</reference>
<sequence>MIGCSLLLLGCLSGRCADRAFSAEPVAPAASPNTLSGHELLRIGTIHDQQEHFPESLTYYNLALSKFREKKQPQGIATTLMKIARIDERQGHLRQAHTSLKEAVSLFAKASDRSAHAESLLAIGRVSAQLGLSDESHDALTQAAALFTRVRNARGWNDTMVQLGLLQIAQGEHSAGLTTLQQAAEEARTRRHVDQQFTATVALGDAHWLLGHTSDARSAYLDALSLAEAEHHLPFEGMMQLRLARLDGDKASLNDRVAQGKRALQIAQAVHDTAAEAEAWSLLADLYGQLGQATESQDADTRALAIYRNRELSVHGNR</sequence>
<dbReference type="Proteomes" id="UP000001660">
    <property type="component" value="Chromosome"/>
</dbReference>
<dbReference type="HOGENOM" id="CLU_873430_0_0_0"/>
<dbReference type="EMBL" id="FP929003">
    <property type="protein sequence ID" value="CBK43340.1"/>
    <property type="molecule type" value="Genomic_DNA"/>
</dbReference>
<dbReference type="AlphaFoldDB" id="D8P7J4"/>
<evidence type="ECO:0000313" key="7">
    <source>
        <dbReference type="Proteomes" id="UP000001660"/>
    </source>
</evidence>
<dbReference type="GO" id="GO:0005737">
    <property type="term" value="C:cytoplasm"/>
    <property type="evidence" value="ECO:0007669"/>
    <property type="project" value="UniProtKB-SubCell"/>
</dbReference>
<dbReference type="InterPro" id="IPR051476">
    <property type="entry name" value="Bac_ResReg_Asp_Phosphatase"/>
</dbReference>
<evidence type="ECO:0000256" key="1">
    <source>
        <dbReference type="ARBA" id="ARBA00004496"/>
    </source>
</evidence>
<comment type="similarity">
    <text evidence="5">Belongs to the Rap family.</text>
</comment>
<evidence type="ECO:0000313" key="6">
    <source>
        <dbReference type="EMBL" id="CBK43340.1"/>
    </source>
</evidence>
<keyword evidence="2" id="KW-0963">Cytoplasm</keyword>
<dbReference type="STRING" id="330214.NIDE3662"/>
<dbReference type="KEGG" id="nde:NIDE3662"/>
<dbReference type="Gene3D" id="1.25.40.10">
    <property type="entry name" value="Tetratricopeptide repeat domain"/>
    <property type="match status" value="2"/>
</dbReference>
<evidence type="ECO:0000256" key="5">
    <source>
        <dbReference type="ARBA" id="ARBA00038253"/>
    </source>
</evidence>
<protein>
    <recommendedName>
        <fullName evidence="8">MalT-like TPR region domain-containing protein</fullName>
    </recommendedName>
</protein>
<evidence type="ECO:0000256" key="2">
    <source>
        <dbReference type="ARBA" id="ARBA00022490"/>
    </source>
</evidence>
<dbReference type="eggNOG" id="COG0457">
    <property type="taxonomic scope" value="Bacteria"/>
</dbReference>
<evidence type="ECO:0000256" key="4">
    <source>
        <dbReference type="ARBA" id="ARBA00022803"/>
    </source>
</evidence>
<evidence type="ECO:0000256" key="3">
    <source>
        <dbReference type="ARBA" id="ARBA00022737"/>
    </source>
</evidence>
<proteinExistence type="inferred from homology"/>
<name>D8P7J4_9BACT</name>
<dbReference type="PANTHER" id="PTHR46630:SF1">
    <property type="entry name" value="TETRATRICOPEPTIDE REPEAT PROTEIN 29"/>
    <property type="match status" value="1"/>
</dbReference>
<keyword evidence="4" id="KW-0802">TPR repeat</keyword>